<dbReference type="RefSeq" id="WP_060672326.1">
    <property type="nucleotide sequence ID" value="NZ_JBCNGU010000018.1"/>
</dbReference>
<name>A0A0P6WGS4_9BACI</name>
<dbReference type="Gene3D" id="2.40.10.220">
    <property type="entry name" value="predicted glycosyltransferase like domains"/>
    <property type="match status" value="1"/>
</dbReference>
<dbReference type="SUPFAM" id="SSF141371">
    <property type="entry name" value="PilZ domain-like"/>
    <property type="match status" value="1"/>
</dbReference>
<dbReference type="PATRIC" id="fig|218284.4.peg.3634"/>
<proteinExistence type="predicted"/>
<sequence length="215" mass="24868">MIKAGTTLQLEPIHNETFDRYRCRVVELSEEGIFIDYPIHTKTEKAVFLIDGTQMKASFTLNDQTVLMFETEVMGRKLSKIPMIHLHYPGDDGLIKVQRRQFVRVEANTDISLKINDQFYPTITEDLSAGGCAVVVRKGMELKRGAKLSTIIVLPMQTGECRYAEIEGKVIRVWEKEHKQIASIEFAHLTENQRQHILRYCFERQLDLRKKGLLE</sequence>
<dbReference type="EMBL" id="LIXZ01000006">
    <property type="protein sequence ID" value="KPL59758.1"/>
    <property type="molecule type" value="Genomic_DNA"/>
</dbReference>
<dbReference type="InterPro" id="IPR009926">
    <property type="entry name" value="T3SS_YcgR_PilZN"/>
</dbReference>
<dbReference type="Pfam" id="PF12945">
    <property type="entry name" value="PilZNR"/>
    <property type="match status" value="1"/>
</dbReference>
<dbReference type="Pfam" id="PF07238">
    <property type="entry name" value="PilZ"/>
    <property type="match status" value="1"/>
</dbReference>
<gene>
    <name evidence="3" type="ORF">AM506_09860</name>
</gene>
<feature type="domain" description="PilZ" evidence="1">
    <location>
        <begin position="98"/>
        <end position="203"/>
    </location>
</feature>
<evidence type="ECO:0000313" key="3">
    <source>
        <dbReference type="EMBL" id="KPL59758.1"/>
    </source>
</evidence>
<dbReference type="eggNOG" id="COG5581">
    <property type="taxonomic scope" value="Bacteria"/>
</dbReference>
<dbReference type="Proteomes" id="UP000050398">
    <property type="component" value="Unassembled WGS sequence"/>
</dbReference>
<accession>A0A0P6WGS4</accession>
<dbReference type="AlphaFoldDB" id="A0A0P6WGS4"/>
<evidence type="ECO:0000259" key="1">
    <source>
        <dbReference type="Pfam" id="PF07238"/>
    </source>
</evidence>
<evidence type="ECO:0000259" key="2">
    <source>
        <dbReference type="Pfam" id="PF12945"/>
    </source>
</evidence>
<dbReference type="OrthoDB" id="1951449at2"/>
<dbReference type="InterPro" id="IPR009875">
    <property type="entry name" value="PilZ_domain"/>
</dbReference>
<dbReference type="GO" id="GO:0035438">
    <property type="term" value="F:cyclic-di-GMP binding"/>
    <property type="evidence" value="ECO:0007669"/>
    <property type="project" value="InterPro"/>
</dbReference>
<protein>
    <submittedName>
        <fullName evidence="3">Pilus assembly protein PilZ</fullName>
    </submittedName>
</protein>
<comment type="caution">
    <text evidence="3">The sequence shown here is derived from an EMBL/GenBank/DDBJ whole genome shotgun (WGS) entry which is preliminary data.</text>
</comment>
<organism evidence="3 4">
    <name type="scientific">Rossellomorea vietnamensis</name>
    <dbReference type="NCBI Taxonomy" id="218284"/>
    <lineage>
        <taxon>Bacteria</taxon>
        <taxon>Bacillati</taxon>
        <taxon>Bacillota</taxon>
        <taxon>Bacilli</taxon>
        <taxon>Bacillales</taxon>
        <taxon>Bacillaceae</taxon>
        <taxon>Rossellomorea</taxon>
    </lineage>
</organism>
<reference evidence="3 4" key="1">
    <citation type="submission" date="2015-08" db="EMBL/GenBank/DDBJ databases">
        <title>Draft Genome Sequence of Bacillus vietnamensis UCD-SED5.</title>
        <authorList>
            <person name="Lee R.D."/>
            <person name="Jospin G."/>
            <person name="Lang J.M."/>
            <person name="Coil D.A."/>
            <person name="Eisen J.A."/>
        </authorList>
    </citation>
    <scope>NUCLEOTIDE SEQUENCE [LARGE SCALE GENOMIC DNA]</scope>
    <source>
        <strain evidence="3 4">UCD-SED5</strain>
    </source>
</reference>
<evidence type="ECO:0000313" key="4">
    <source>
        <dbReference type="Proteomes" id="UP000050398"/>
    </source>
</evidence>
<feature type="domain" description="Type III secretion system flagellar brake protein YcgR PilZN" evidence="2">
    <location>
        <begin position="4"/>
        <end position="89"/>
    </location>
</feature>